<dbReference type="AlphaFoldDB" id="A0AAD7Y2S9"/>
<dbReference type="GeneID" id="83209323"/>
<feature type="compositionally biased region" description="Acidic residues" evidence="1">
    <location>
        <begin position="109"/>
        <end position="119"/>
    </location>
</feature>
<feature type="region of interest" description="Disordered" evidence="1">
    <location>
        <begin position="107"/>
        <end position="166"/>
    </location>
</feature>
<evidence type="ECO:0000313" key="2">
    <source>
        <dbReference type="EMBL" id="KAJ8662212.1"/>
    </source>
</evidence>
<dbReference type="RefSeq" id="XP_058347125.1">
    <property type="nucleotide sequence ID" value="XM_058481994.1"/>
</dbReference>
<sequence>METYTGYISFELGHFVKPEFDINFVLYPETNQYGPGMNCKASVADILDSELREYLTQGGICKAVVRGSSHVAGAHEPGWSIGSNRYLRVSWVMHEPEDWEEQERRLLEEESASENENGAEEGTIIIDDENSERTEKLKNLQQKPYRPTTHASNVFHKCQQHKEKLF</sequence>
<comment type="caution">
    <text evidence="2">The sequence shown here is derived from an EMBL/GenBank/DDBJ whole genome shotgun (WGS) entry which is preliminary data.</text>
</comment>
<gene>
    <name evidence="2" type="ORF">O0I10_001905</name>
</gene>
<dbReference type="EMBL" id="JARTCD010000005">
    <property type="protein sequence ID" value="KAJ8662212.1"/>
    <property type="molecule type" value="Genomic_DNA"/>
</dbReference>
<accession>A0AAD7Y2S9</accession>
<keyword evidence="3" id="KW-1185">Reference proteome</keyword>
<proteinExistence type="predicted"/>
<protein>
    <submittedName>
        <fullName evidence="2">Uncharacterized protein</fullName>
    </submittedName>
</protein>
<name>A0AAD7Y2S9_9FUNG</name>
<evidence type="ECO:0000313" key="3">
    <source>
        <dbReference type="Proteomes" id="UP001234581"/>
    </source>
</evidence>
<organism evidence="2 3">
    <name type="scientific">Lichtheimia ornata</name>
    <dbReference type="NCBI Taxonomy" id="688661"/>
    <lineage>
        <taxon>Eukaryota</taxon>
        <taxon>Fungi</taxon>
        <taxon>Fungi incertae sedis</taxon>
        <taxon>Mucoromycota</taxon>
        <taxon>Mucoromycotina</taxon>
        <taxon>Mucoromycetes</taxon>
        <taxon>Mucorales</taxon>
        <taxon>Lichtheimiaceae</taxon>
        <taxon>Lichtheimia</taxon>
    </lineage>
</organism>
<dbReference type="Proteomes" id="UP001234581">
    <property type="component" value="Unassembled WGS sequence"/>
</dbReference>
<reference evidence="2 3" key="1">
    <citation type="submission" date="2023-03" db="EMBL/GenBank/DDBJ databases">
        <title>Genome sequence of Lichtheimia ornata CBS 291.66.</title>
        <authorList>
            <person name="Mohabir J.T."/>
            <person name="Shea T.P."/>
            <person name="Kurbessoian T."/>
            <person name="Berby B."/>
            <person name="Fontaine J."/>
            <person name="Livny J."/>
            <person name="Gnirke A."/>
            <person name="Stajich J.E."/>
            <person name="Cuomo C.A."/>
        </authorList>
    </citation>
    <scope>NUCLEOTIDE SEQUENCE [LARGE SCALE GENOMIC DNA]</scope>
    <source>
        <strain evidence="2">CBS 291.66</strain>
    </source>
</reference>
<evidence type="ECO:0000256" key="1">
    <source>
        <dbReference type="SAM" id="MobiDB-lite"/>
    </source>
</evidence>